<evidence type="ECO:0000256" key="1">
    <source>
        <dbReference type="SAM" id="MobiDB-lite"/>
    </source>
</evidence>
<organism evidence="2 3">
    <name type="scientific">Platanthera guangdongensis</name>
    <dbReference type="NCBI Taxonomy" id="2320717"/>
    <lineage>
        <taxon>Eukaryota</taxon>
        <taxon>Viridiplantae</taxon>
        <taxon>Streptophyta</taxon>
        <taxon>Embryophyta</taxon>
        <taxon>Tracheophyta</taxon>
        <taxon>Spermatophyta</taxon>
        <taxon>Magnoliopsida</taxon>
        <taxon>Liliopsida</taxon>
        <taxon>Asparagales</taxon>
        <taxon>Orchidaceae</taxon>
        <taxon>Orchidoideae</taxon>
        <taxon>Orchideae</taxon>
        <taxon>Orchidinae</taxon>
        <taxon>Platanthera</taxon>
    </lineage>
</organism>
<keyword evidence="3" id="KW-1185">Reference proteome</keyword>
<evidence type="ECO:0008006" key="4">
    <source>
        <dbReference type="Google" id="ProtNLM"/>
    </source>
</evidence>
<comment type="caution">
    <text evidence="2">The sequence shown here is derived from an EMBL/GenBank/DDBJ whole genome shotgun (WGS) entry which is preliminary data.</text>
</comment>
<evidence type="ECO:0000313" key="2">
    <source>
        <dbReference type="EMBL" id="KAK8947516.1"/>
    </source>
</evidence>
<sequence length="195" mass="20877">MVWSPPLRRSLLTQSPILLQGKYLATSGESLSSGTAGCSPEKRCNLTATPQCFIQSSNQLDHQNSSIGNAASGTAASGEASQPGRCSDKLESRKRKLIFQPSATIQEEILPANAGSAPDHPVNVAPSDTYLSCDDDFYQGIDLDEVEAQATKLLRCQSDLSFRESADVVHDRTAVQIDEGTGIDFICSPLFDLGI</sequence>
<feature type="compositionally biased region" description="Low complexity" evidence="1">
    <location>
        <begin position="65"/>
        <end position="81"/>
    </location>
</feature>
<evidence type="ECO:0000313" key="3">
    <source>
        <dbReference type="Proteomes" id="UP001412067"/>
    </source>
</evidence>
<protein>
    <recommendedName>
        <fullName evidence="4">C-myc</fullName>
    </recommendedName>
</protein>
<name>A0ABR2LQ21_9ASPA</name>
<dbReference type="Proteomes" id="UP001412067">
    <property type="component" value="Unassembled WGS sequence"/>
</dbReference>
<feature type="region of interest" description="Disordered" evidence="1">
    <location>
        <begin position="63"/>
        <end position="89"/>
    </location>
</feature>
<reference evidence="2 3" key="1">
    <citation type="journal article" date="2022" name="Nat. Plants">
        <title>Genomes of leafy and leafless Platanthera orchids illuminate the evolution of mycoheterotrophy.</title>
        <authorList>
            <person name="Li M.H."/>
            <person name="Liu K.W."/>
            <person name="Li Z."/>
            <person name="Lu H.C."/>
            <person name="Ye Q.L."/>
            <person name="Zhang D."/>
            <person name="Wang J.Y."/>
            <person name="Li Y.F."/>
            <person name="Zhong Z.M."/>
            <person name="Liu X."/>
            <person name="Yu X."/>
            <person name="Liu D.K."/>
            <person name="Tu X.D."/>
            <person name="Liu B."/>
            <person name="Hao Y."/>
            <person name="Liao X.Y."/>
            <person name="Jiang Y.T."/>
            <person name="Sun W.H."/>
            <person name="Chen J."/>
            <person name="Chen Y.Q."/>
            <person name="Ai Y."/>
            <person name="Zhai J.W."/>
            <person name="Wu S.S."/>
            <person name="Zhou Z."/>
            <person name="Hsiao Y.Y."/>
            <person name="Wu W.L."/>
            <person name="Chen Y.Y."/>
            <person name="Lin Y.F."/>
            <person name="Hsu J.L."/>
            <person name="Li C.Y."/>
            <person name="Wang Z.W."/>
            <person name="Zhao X."/>
            <person name="Zhong W.Y."/>
            <person name="Ma X.K."/>
            <person name="Ma L."/>
            <person name="Huang J."/>
            <person name="Chen G.Z."/>
            <person name="Huang M.Z."/>
            <person name="Huang L."/>
            <person name="Peng D.H."/>
            <person name="Luo Y.B."/>
            <person name="Zou S.Q."/>
            <person name="Chen S.P."/>
            <person name="Lan S."/>
            <person name="Tsai W.C."/>
            <person name="Van de Peer Y."/>
            <person name="Liu Z.J."/>
        </authorList>
    </citation>
    <scope>NUCLEOTIDE SEQUENCE [LARGE SCALE GENOMIC DNA]</scope>
    <source>
        <strain evidence="2">Lor288</strain>
    </source>
</reference>
<dbReference type="EMBL" id="JBBWWR010000016">
    <property type="protein sequence ID" value="KAK8947516.1"/>
    <property type="molecule type" value="Genomic_DNA"/>
</dbReference>
<accession>A0ABR2LQ21</accession>
<gene>
    <name evidence="2" type="ORF">KSP40_PGU019401</name>
</gene>
<proteinExistence type="predicted"/>